<sequence>MKGGGMAELEEAASPLPPKRVDVDAIETAVGDLLRGLGQGDKAEVMAQTPRRVAELYAQSINPGDIDIEEDFKVFDNPGLDDLILVNDVHYVSMCEHHLAPAFGIAHLGYVPDRKVAGYSKLKKGLNYLSRQPQLNERLVVQAVDFLESRLQPKGIGLILRSAHCCIALRTNAPSQEVVTVADLRGVLREDRYRQPLWSSAVAERPSFLGR</sequence>
<dbReference type="Proteomes" id="UP000272474">
    <property type="component" value="Unassembled WGS sequence"/>
</dbReference>
<organism evidence="9 10">
    <name type="scientific">Streptomyces hoynatensis</name>
    <dbReference type="NCBI Taxonomy" id="1141874"/>
    <lineage>
        <taxon>Bacteria</taxon>
        <taxon>Bacillati</taxon>
        <taxon>Actinomycetota</taxon>
        <taxon>Actinomycetes</taxon>
        <taxon>Kitasatosporales</taxon>
        <taxon>Streptomycetaceae</taxon>
        <taxon>Streptomyces</taxon>
    </lineage>
</organism>
<dbReference type="InterPro" id="IPR043133">
    <property type="entry name" value="GTP-CH-I_C/QueF"/>
</dbReference>
<accession>A0A3A9YSF8</accession>
<dbReference type="GO" id="GO:0046654">
    <property type="term" value="P:tetrahydrofolate biosynthetic process"/>
    <property type="evidence" value="ECO:0007669"/>
    <property type="project" value="InterPro"/>
</dbReference>
<comment type="pathway">
    <text evidence="2">Cofactor biosynthesis; 7,8-dihydroneopterin triphosphate biosynthesis; 7,8-dihydroneopterin triphosphate from GTP: step 1/1.</text>
</comment>
<dbReference type="Pfam" id="PF01227">
    <property type="entry name" value="GTP_cyclohydroI"/>
    <property type="match status" value="1"/>
</dbReference>
<name>A0A3A9YSF8_9ACTN</name>
<dbReference type="PANTHER" id="PTHR11109">
    <property type="entry name" value="GTP CYCLOHYDROLASE I"/>
    <property type="match status" value="1"/>
</dbReference>
<dbReference type="InterPro" id="IPR043134">
    <property type="entry name" value="GTP-CH-I_N"/>
</dbReference>
<dbReference type="InterPro" id="IPR020602">
    <property type="entry name" value="GTP_CycHdrlase_I_dom"/>
</dbReference>
<dbReference type="GO" id="GO:0003934">
    <property type="term" value="F:GTP cyclohydrolase I activity"/>
    <property type="evidence" value="ECO:0007669"/>
    <property type="project" value="UniProtKB-EC"/>
</dbReference>
<evidence type="ECO:0000256" key="6">
    <source>
        <dbReference type="ARBA" id="ARBA00022801"/>
    </source>
</evidence>
<protein>
    <recommendedName>
        <fullName evidence="4">GTP cyclohydrolase 1</fullName>
        <ecNumber evidence="3">3.5.4.16</ecNumber>
    </recommendedName>
    <alternativeName>
        <fullName evidence="7">GTP cyclohydrolase I</fullName>
    </alternativeName>
</protein>
<feature type="domain" description="GTP cyclohydrolase I" evidence="8">
    <location>
        <begin position="26"/>
        <end position="193"/>
    </location>
</feature>
<dbReference type="PANTHER" id="PTHR11109:SF7">
    <property type="entry name" value="GTP CYCLOHYDROLASE 1"/>
    <property type="match status" value="1"/>
</dbReference>
<evidence type="ECO:0000259" key="8">
    <source>
        <dbReference type="Pfam" id="PF01227"/>
    </source>
</evidence>
<dbReference type="EC" id="3.5.4.16" evidence="3"/>
<keyword evidence="10" id="KW-1185">Reference proteome</keyword>
<dbReference type="GO" id="GO:0006729">
    <property type="term" value="P:tetrahydrobiopterin biosynthetic process"/>
    <property type="evidence" value="ECO:0007669"/>
    <property type="project" value="TreeGrafter"/>
</dbReference>
<proteinExistence type="predicted"/>
<comment type="catalytic activity">
    <reaction evidence="1">
        <text>GTP + H2O = 7,8-dihydroneopterin 3'-triphosphate + formate + H(+)</text>
        <dbReference type="Rhea" id="RHEA:17473"/>
        <dbReference type="ChEBI" id="CHEBI:15377"/>
        <dbReference type="ChEBI" id="CHEBI:15378"/>
        <dbReference type="ChEBI" id="CHEBI:15740"/>
        <dbReference type="ChEBI" id="CHEBI:37565"/>
        <dbReference type="ChEBI" id="CHEBI:58462"/>
        <dbReference type="EC" id="3.5.4.16"/>
    </reaction>
</comment>
<evidence type="ECO:0000256" key="7">
    <source>
        <dbReference type="ARBA" id="ARBA00030854"/>
    </source>
</evidence>
<dbReference type="UniPathway" id="UPA00848">
    <property type="reaction ID" value="UER00151"/>
</dbReference>
<dbReference type="InterPro" id="IPR018234">
    <property type="entry name" value="GTP_CycHdrlase_I_CS"/>
</dbReference>
<keyword evidence="5" id="KW-0554">One-carbon metabolism</keyword>
<dbReference type="GO" id="GO:0005525">
    <property type="term" value="F:GTP binding"/>
    <property type="evidence" value="ECO:0007669"/>
    <property type="project" value="TreeGrafter"/>
</dbReference>
<dbReference type="GO" id="GO:0005737">
    <property type="term" value="C:cytoplasm"/>
    <property type="evidence" value="ECO:0007669"/>
    <property type="project" value="TreeGrafter"/>
</dbReference>
<reference evidence="9 10" key="1">
    <citation type="journal article" date="2014" name="Int. J. Syst. Evol. Microbiol.">
        <title>Streptomyces hoynatensis sp. nov., isolated from deep marine sediment.</title>
        <authorList>
            <person name="Veyisoglu A."/>
            <person name="Sahin N."/>
        </authorList>
    </citation>
    <scope>NUCLEOTIDE SEQUENCE [LARGE SCALE GENOMIC DNA]</scope>
    <source>
        <strain evidence="9 10">KCTC 29097</strain>
    </source>
</reference>
<evidence type="ECO:0000313" key="9">
    <source>
        <dbReference type="EMBL" id="RKN38992.1"/>
    </source>
</evidence>
<keyword evidence="6 9" id="KW-0378">Hydrolase</keyword>
<evidence type="ECO:0000256" key="2">
    <source>
        <dbReference type="ARBA" id="ARBA00005080"/>
    </source>
</evidence>
<evidence type="ECO:0000256" key="3">
    <source>
        <dbReference type="ARBA" id="ARBA00012715"/>
    </source>
</evidence>
<gene>
    <name evidence="9" type="ORF">D7294_22690</name>
</gene>
<dbReference type="AlphaFoldDB" id="A0A3A9YSF8"/>
<evidence type="ECO:0000256" key="1">
    <source>
        <dbReference type="ARBA" id="ARBA00001052"/>
    </source>
</evidence>
<dbReference type="GO" id="GO:0006730">
    <property type="term" value="P:one-carbon metabolic process"/>
    <property type="evidence" value="ECO:0007669"/>
    <property type="project" value="UniProtKB-KW"/>
</dbReference>
<dbReference type="Gene3D" id="1.10.286.10">
    <property type="match status" value="1"/>
</dbReference>
<evidence type="ECO:0000256" key="5">
    <source>
        <dbReference type="ARBA" id="ARBA00022563"/>
    </source>
</evidence>
<dbReference type="SUPFAM" id="SSF55620">
    <property type="entry name" value="Tetrahydrobiopterin biosynthesis enzymes-like"/>
    <property type="match status" value="1"/>
</dbReference>
<evidence type="ECO:0000256" key="4">
    <source>
        <dbReference type="ARBA" id="ARBA00017272"/>
    </source>
</evidence>
<evidence type="ECO:0000313" key="10">
    <source>
        <dbReference type="Proteomes" id="UP000272474"/>
    </source>
</evidence>
<dbReference type="PROSITE" id="PS00859">
    <property type="entry name" value="GTP_CYCLOHYDROL_1_1"/>
    <property type="match status" value="1"/>
</dbReference>
<dbReference type="EMBL" id="RBAL01000015">
    <property type="protein sequence ID" value="RKN38992.1"/>
    <property type="molecule type" value="Genomic_DNA"/>
</dbReference>
<dbReference type="GO" id="GO:0008270">
    <property type="term" value="F:zinc ion binding"/>
    <property type="evidence" value="ECO:0007669"/>
    <property type="project" value="TreeGrafter"/>
</dbReference>
<dbReference type="InterPro" id="IPR001474">
    <property type="entry name" value="GTP_CycHdrlase_I"/>
</dbReference>
<comment type="caution">
    <text evidence="9">The sequence shown here is derived from an EMBL/GenBank/DDBJ whole genome shotgun (WGS) entry which is preliminary data.</text>
</comment>
<dbReference type="Gene3D" id="3.30.1130.10">
    <property type="match status" value="1"/>
</dbReference>